<dbReference type="Proteomes" id="UP000011514">
    <property type="component" value="Unassembled WGS sequence"/>
</dbReference>
<evidence type="ECO:0000313" key="3">
    <source>
        <dbReference type="Proteomes" id="UP000011514"/>
    </source>
</evidence>
<dbReference type="PATRIC" id="fig|1227484.4.peg.680"/>
<dbReference type="AlphaFoldDB" id="M0E6A9"/>
<organism evidence="2 3">
    <name type="scientific">Halorubrum saccharovorum DSM 1137</name>
    <dbReference type="NCBI Taxonomy" id="1227484"/>
    <lineage>
        <taxon>Archaea</taxon>
        <taxon>Methanobacteriati</taxon>
        <taxon>Methanobacteriota</taxon>
        <taxon>Stenosarchaea group</taxon>
        <taxon>Halobacteria</taxon>
        <taxon>Halobacteriales</taxon>
        <taxon>Haloferacaceae</taxon>
        <taxon>Halorubrum</taxon>
    </lineage>
</organism>
<keyword evidence="1" id="KW-1133">Transmembrane helix</keyword>
<keyword evidence="1" id="KW-0812">Transmembrane</keyword>
<reference evidence="2 3" key="1">
    <citation type="journal article" date="2014" name="PLoS Genet.">
        <title>Phylogenetically driven sequencing of extremely halophilic archaea reveals strategies for static and dynamic osmo-response.</title>
        <authorList>
            <person name="Becker E.A."/>
            <person name="Seitzer P.M."/>
            <person name="Tritt A."/>
            <person name="Larsen D."/>
            <person name="Krusor M."/>
            <person name="Yao A.I."/>
            <person name="Wu D."/>
            <person name="Madern D."/>
            <person name="Eisen J.A."/>
            <person name="Darling A.E."/>
            <person name="Facciotti M.T."/>
        </authorList>
    </citation>
    <scope>NUCLEOTIDE SEQUENCE [LARGE SCALE GENOMIC DNA]</scope>
    <source>
        <strain evidence="2 3">DSM 1137</strain>
    </source>
</reference>
<proteinExistence type="predicted"/>
<comment type="caution">
    <text evidence="2">The sequence shown here is derived from an EMBL/GenBank/DDBJ whole genome shotgun (WGS) entry which is preliminary data.</text>
</comment>
<protein>
    <submittedName>
        <fullName evidence="2">Uncharacterized protein</fullName>
    </submittedName>
</protein>
<keyword evidence="3" id="KW-1185">Reference proteome</keyword>
<dbReference type="OrthoDB" id="330434at2157"/>
<accession>M0E6A9</accession>
<feature type="transmembrane region" description="Helical" evidence="1">
    <location>
        <begin position="26"/>
        <end position="59"/>
    </location>
</feature>
<name>M0E6A9_9EURY</name>
<evidence type="ECO:0000256" key="1">
    <source>
        <dbReference type="SAM" id="Phobius"/>
    </source>
</evidence>
<gene>
    <name evidence="2" type="ORF">C471_03328</name>
</gene>
<sequence>MKNGPSSAGRSPGPNASPDGSVRASFAFLALVALGVLVAAYPLVSLGVLTGVVALAILARSLSRHVDRETVGRVSIPGLGTVEYRFTRS</sequence>
<keyword evidence="1" id="KW-0472">Membrane</keyword>
<dbReference type="EMBL" id="AOJE01000011">
    <property type="protein sequence ID" value="ELZ42457.1"/>
    <property type="molecule type" value="Genomic_DNA"/>
</dbReference>
<evidence type="ECO:0000313" key="2">
    <source>
        <dbReference type="EMBL" id="ELZ42457.1"/>
    </source>
</evidence>